<dbReference type="EMBL" id="PQWB01000114">
    <property type="protein sequence ID" value="POZ60597.1"/>
    <property type="molecule type" value="Genomic_DNA"/>
</dbReference>
<evidence type="ECO:0000256" key="3">
    <source>
        <dbReference type="ARBA" id="ARBA00023125"/>
    </source>
</evidence>
<organism evidence="7 8">
    <name type="scientific">Chromobacterium alticapitis</name>
    <dbReference type="NCBI Taxonomy" id="2073169"/>
    <lineage>
        <taxon>Bacteria</taxon>
        <taxon>Pseudomonadati</taxon>
        <taxon>Pseudomonadota</taxon>
        <taxon>Betaproteobacteria</taxon>
        <taxon>Neisseriales</taxon>
        <taxon>Chromobacteriaceae</taxon>
        <taxon>Chromobacterium</taxon>
    </lineage>
</organism>
<evidence type="ECO:0000256" key="4">
    <source>
        <dbReference type="ARBA" id="ARBA00023163"/>
    </source>
</evidence>
<reference evidence="8" key="1">
    <citation type="submission" date="2018-02" db="EMBL/GenBank/DDBJ databases">
        <authorList>
            <person name="O'Hara-Hanley K."/>
            <person name="Soby S."/>
        </authorList>
    </citation>
    <scope>NUCLEOTIDE SEQUENCE [LARGE SCALE GENOMIC DNA]</scope>
    <source>
        <strain evidence="8">MWU14-2602</strain>
    </source>
</reference>
<comment type="caution">
    <text evidence="7">The sequence shown here is derived from an EMBL/GenBank/DDBJ whole genome shotgun (WGS) entry which is preliminary data.</text>
</comment>
<protein>
    <submittedName>
        <fullName evidence="7">LysR family transcriptional regulator</fullName>
    </submittedName>
</protein>
<dbReference type="SUPFAM" id="SSF53850">
    <property type="entry name" value="Periplasmic binding protein-like II"/>
    <property type="match status" value="1"/>
</dbReference>
<sequence length="302" mass="33039">MGQPRTTLEQWQVLQAIVEEGGFAQAAERLHRSQSSVSYMMARLREQLGVDLLRPEGRRMRLTAEGAVLLREAAELLRNAEKLERRAGSLRRGWEPELKVAMDSLLPSEVMLAACGDFAGHCQDTRLQLHEVVMSGADDALYQGDAALAVAGRVPQGFLGDWLLDAEFVACAAPGHRLHALGGELDGAQLRGEVQVVLRDSGIRQPRDEGWLGANQRWTVTQPETGIAMVEAGLAFGWLARHRIARQLLDGSLKPLPLKSGAVRKASLYLVLAEPSSAGPACLYLADALRRAAEDWRRGEPQ</sequence>
<dbReference type="Gene3D" id="1.10.10.10">
    <property type="entry name" value="Winged helix-like DNA-binding domain superfamily/Winged helix DNA-binding domain"/>
    <property type="match status" value="1"/>
</dbReference>
<comment type="similarity">
    <text evidence="1">Belongs to the LysR transcriptional regulatory family.</text>
</comment>
<dbReference type="OrthoDB" id="196624at2"/>
<evidence type="ECO:0000256" key="5">
    <source>
        <dbReference type="SAM" id="Coils"/>
    </source>
</evidence>
<dbReference type="InterPro" id="IPR000847">
    <property type="entry name" value="LysR_HTH_N"/>
</dbReference>
<proteinExistence type="inferred from homology"/>
<name>A0A2S5DCB2_9NEIS</name>
<dbReference type="PROSITE" id="PS50931">
    <property type="entry name" value="HTH_LYSR"/>
    <property type="match status" value="1"/>
</dbReference>
<evidence type="ECO:0000259" key="6">
    <source>
        <dbReference type="PROSITE" id="PS50931"/>
    </source>
</evidence>
<keyword evidence="2" id="KW-0805">Transcription regulation</keyword>
<evidence type="ECO:0000313" key="7">
    <source>
        <dbReference type="EMBL" id="POZ60597.1"/>
    </source>
</evidence>
<evidence type="ECO:0000313" key="8">
    <source>
        <dbReference type="Proteomes" id="UP000237082"/>
    </source>
</evidence>
<dbReference type="InterPro" id="IPR005119">
    <property type="entry name" value="LysR_subst-bd"/>
</dbReference>
<dbReference type="GO" id="GO:0003700">
    <property type="term" value="F:DNA-binding transcription factor activity"/>
    <property type="evidence" value="ECO:0007669"/>
    <property type="project" value="InterPro"/>
</dbReference>
<keyword evidence="5" id="KW-0175">Coiled coil</keyword>
<dbReference type="Gene3D" id="3.40.190.290">
    <property type="match status" value="1"/>
</dbReference>
<keyword evidence="4" id="KW-0804">Transcription</keyword>
<dbReference type="AlphaFoldDB" id="A0A2S5DCB2"/>
<keyword evidence="8" id="KW-1185">Reference proteome</keyword>
<gene>
    <name evidence="7" type="ORF">C2I19_18085</name>
</gene>
<dbReference type="PANTHER" id="PTHR30126:SF88">
    <property type="entry name" value="TRANSCRIPTIONAL REGULATOR-RELATED"/>
    <property type="match status" value="1"/>
</dbReference>
<feature type="coiled-coil region" evidence="5">
    <location>
        <begin position="66"/>
        <end position="93"/>
    </location>
</feature>
<dbReference type="SUPFAM" id="SSF46785">
    <property type="entry name" value="Winged helix' DNA-binding domain"/>
    <property type="match status" value="1"/>
</dbReference>
<dbReference type="PANTHER" id="PTHR30126">
    <property type="entry name" value="HTH-TYPE TRANSCRIPTIONAL REGULATOR"/>
    <property type="match status" value="1"/>
</dbReference>
<dbReference type="InterPro" id="IPR036388">
    <property type="entry name" value="WH-like_DNA-bd_sf"/>
</dbReference>
<keyword evidence="3" id="KW-0238">DNA-binding</keyword>
<accession>A0A2S5DCB2</accession>
<dbReference type="InterPro" id="IPR036390">
    <property type="entry name" value="WH_DNA-bd_sf"/>
</dbReference>
<evidence type="ECO:0000256" key="1">
    <source>
        <dbReference type="ARBA" id="ARBA00009437"/>
    </source>
</evidence>
<dbReference type="GO" id="GO:0000976">
    <property type="term" value="F:transcription cis-regulatory region binding"/>
    <property type="evidence" value="ECO:0007669"/>
    <property type="project" value="TreeGrafter"/>
</dbReference>
<dbReference type="Pfam" id="PF03466">
    <property type="entry name" value="LysR_substrate"/>
    <property type="match status" value="1"/>
</dbReference>
<dbReference type="Pfam" id="PF00126">
    <property type="entry name" value="HTH_1"/>
    <property type="match status" value="1"/>
</dbReference>
<evidence type="ECO:0000256" key="2">
    <source>
        <dbReference type="ARBA" id="ARBA00023015"/>
    </source>
</evidence>
<feature type="domain" description="HTH lysR-type" evidence="6">
    <location>
        <begin position="6"/>
        <end position="63"/>
    </location>
</feature>
<dbReference type="Proteomes" id="UP000237082">
    <property type="component" value="Unassembled WGS sequence"/>
</dbReference>